<dbReference type="RefSeq" id="WP_108382067.1">
    <property type="nucleotide sequence ID" value="NZ_CP028858.1"/>
</dbReference>
<proteinExistence type="predicted"/>
<dbReference type="GeneID" id="36512403"/>
<evidence type="ECO:0000259" key="1">
    <source>
        <dbReference type="PROSITE" id="PS51664"/>
    </source>
</evidence>
<evidence type="ECO:0000313" key="3">
    <source>
        <dbReference type="Proteomes" id="UP000244727"/>
    </source>
</evidence>
<dbReference type="PANTHER" id="PTHR37809">
    <property type="entry name" value="RIBOSOMAL PROTEIN S12 METHYLTHIOTRANSFERASE ACCESSORY FACTOR YCAO"/>
    <property type="match status" value="1"/>
</dbReference>
<gene>
    <name evidence="2" type="ORF">HARCEL1_07810</name>
</gene>
<name>A0A2R4X1E9_9EURY</name>
<dbReference type="Proteomes" id="UP000244727">
    <property type="component" value="Chromosome"/>
</dbReference>
<sequence length="538" mass="57102">MDVAILSTGPAASAARSALAETDFDVEQTASVADADCVIAIAASGSEAFHDVDRRCREHAIPWLAVELGGIAGHGVVEFAITAFDGSPCYACLCDRVAATTDEATVDDVTEPIAHLAGASAARQAYDLLTGAGDPIDRVLESPHAERRLLPVPGCDCREGTVPPTSDDSMAPLQRAEIGRDDRVGIVTSAGELETEPLPYYLAELADPSGFLDRTPRLQAAGVAPDWQDASMAALGEAYERYAAATVTPEDRRAVPDERVDPAAFVAPSDPDAGWLSGRRLSDDARVAVPADRVVYPAPADSRGTTTGLALGDDRPDAIRRGLLEVIERDAAMLFWYSSADPLGLDIDDERFDRLVGRVTSDCRVTTLLVTQDVDVPVVAVALHREKWPAFSIATAAALDPVAAAQDALREAVQNWMELRRIGRSEAAGGHVPYADRPPAVEDLLDPDRSVPAAGLGVDTDAPVESLVDRLADVDLDAYAVDLTPPDVATMGLAAARAIVPGAQPWAESDVPFGERAREVPVSMGFEPRLDRDRHPFP</sequence>
<evidence type="ECO:0000313" key="2">
    <source>
        <dbReference type="EMBL" id="AWB27620.1"/>
    </source>
</evidence>
<dbReference type="Gene3D" id="3.30.160.660">
    <property type="match status" value="1"/>
</dbReference>
<dbReference type="AlphaFoldDB" id="A0A2R4X1E9"/>
<dbReference type="PANTHER" id="PTHR37809:SF1">
    <property type="entry name" value="RIBOSOMAL PROTEIN S12 METHYLTHIOTRANSFERASE ACCESSORY FACTOR YCAO"/>
    <property type="match status" value="1"/>
</dbReference>
<dbReference type="Pfam" id="PF02624">
    <property type="entry name" value="YcaO"/>
    <property type="match status" value="1"/>
</dbReference>
<dbReference type="Gene3D" id="3.30.40.250">
    <property type="match status" value="1"/>
</dbReference>
<accession>A0A2R4X1E9</accession>
<dbReference type="InterPro" id="IPR035985">
    <property type="entry name" value="Ubiquitin-activating_enz"/>
</dbReference>
<keyword evidence="3" id="KW-1185">Reference proteome</keyword>
<dbReference type="EMBL" id="CP028858">
    <property type="protein sequence ID" value="AWB27620.1"/>
    <property type="molecule type" value="Genomic_DNA"/>
</dbReference>
<dbReference type="Gene3D" id="3.30.1330.230">
    <property type="match status" value="1"/>
</dbReference>
<feature type="domain" description="YcaO" evidence="1">
    <location>
        <begin position="222"/>
        <end position="538"/>
    </location>
</feature>
<dbReference type="PROSITE" id="PS51664">
    <property type="entry name" value="YCAO"/>
    <property type="match status" value="1"/>
</dbReference>
<dbReference type="InterPro" id="IPR003776">
    <property type="entry name" value="YcaO-like_dom"/>
</dbReference>
<reference evidence="2 3" key="1">
    <citation type="submission" date="2018-04" db="EMBL/GenBank/DDBJ databases">
        <title>Halococcoides cellulosivorans gen. nov., sp. nov., an extremely halophilic cellulose-utilizing haloarchaeon from hypersaline lakes.</title>
        <authorList>
            <person name="Sorokin D.Y."/>
            <person name="Toshchakov S.V."/>
            <person name="Samarov N.I."/>
            <person name="Korzhenkov A."/>
            <person name="Kublanov I.V."/>
        </authorList>
    </citation>
    <scope>NUCLEOTIDE SEQUENCE [LARGE SCALE GENOMIC DNA]</scope>
    <source>
        <strain evidence="2 3">HArcel1</strain>
    </source>
</reference>
<dbReference type="SUPFAM" id="SSF69572">
    <property type="entry name" value="Activating enzymes of the ubiquitin-like proteins"/>
    <property type="match status" value="1"/>
</dbReference>
<dbReference type="Gene3D" id="3.40.50.720">
    <property type="entry name" value="NAD(P)-binding Rossmann-like Domain"/>
    <property type="match status" value="1"/>
</dbReference>
<dbReference type="GO" id="GO:0008641">
    <property type="term" value="F:ubiquitin-like modifier activating enzyme activity"/>
    <property type="evidence" value="ECO:0007669"/>
    <property type="project" value="InterPro"/>
</dbReference>
<organism evidence="2 3">
    <name type="scientific">Halococcoides cellulosivorans</name>
    <dbReference type="NCBI Taxonomy" id="1679096"/>
    <lineage>
        <taxon>Archaea</taxon>
        <taxon>Methanobacteriati</taxon>
        <taxon>Methanobacteriota</taxon>
        <taxon>Stenosarchaea group</taxon>
        <taxon>Halobacteria</taxon>
        <taxon>Halobacteriales</taxon>
        <taxon>Haloarculaceae</taxon>
        <taxon>Halococcoides</taxon>
    </lineage>
</organism>
<protein>
    <submittedName>
        <fullName evidence="2">Bacteriocin biosynthesis protein SagD</fullName>
    </submittedName>
</protein>
<dbReference type="KEGG" id="harc:HARCEL1_07810"/>